<sequence>MGQTCSACVPTEYLPRPGLLTPKPPSPQLLSSGAAAASPRCGHEFHLACIYEWLERSPYCPVCARRMVFEEWS</sequence>
<gene>
    <name evidence="1" type="ORF">I4F81_010521</name>
</gene>
<organism evidence="1 2">
    <name type="scientific">Pyropia yezoensis</name>
    <name type="common">Susabi-nori</name>
    <name type="synonym">Porphyra yezoensis</name>
    <dbReference type="NCBI Taxonomy" id="2788"/>
    <lineage>
        <taxon>Eukaryota</taxon>
        <taxon>Rhodophyta</taxon>
        <taxon>Bangiophyceae</taxon>
        <taxon>Bangiales</taxon>
        <taxon>Bangiaceae</taxon>
        <taxon>Pyropia</taxon>
    </lineage>
</organism>
<dbReference type="EMBL" id="CM020620">
    <property type="protein sequence ID" value="KAK1868024.1"/>
    <property type="molecule type" value="Genomic_DNA"/>
</dbReference>
<dbReference type="Proteomes" id="UP000798662">
    <property type="component" value="Chromosome 3"/>
</dbReference>
<comment type="caution">
    <text evidence="1">The sequence shown here is derived from an EMBL/GenBank/DDBJ whole genome shotgun (WGS) entry which is preliminary data.</text>
</comment>
<evidence type="ECO:0000313" key="1">
    <source>
        <dbReference type="EMBL" id="KAK1868024.1"/>
    </source>
</evidence>
<evidence type="ECO:0000313" key="2">
    <source>
        <dbReference type="Proteomes" id="UP000798662"/>
    </source>
</evidence>
<reference evidence="1" key="1">
    <citation type="submission" date="2019-11" db="EMBL/GenBank/DDBJ databases">
        <title>Nori genome reveals adaptations in red seaweeds to the harsh intertidal environment.</title>
        <authorList>
            <person name="Wang D."/>
            <person name="Mao Y."/>
        </authorList>
    </citation>
    <scope>NUCLEOTIDE SEQUENCE</scope>
    <source>
        <tissue evidence="1">Gametophyte</tissue>
    </source>
</reference>
<proteinExistence type="predicted"/>
<keyword evidence="2" id="KW-1185">Reference proteome</keyword>
<accession>A0ACC3CCJ8</accession>
<name>A0ACC3CCJ8_PYRYE</name>
<protein>
    <submittedName>
        <fullName evidence="1">Uncharacterized protein</fullName>
    </submittedName>
</protein>